<comment type="caution">
    <text evidence="5">The sequence shown here is derived from an EMBL/GenBank/DDBJ whole genome shotgun (WGS) entry which is preliminary data.</text>
</comment>
<dbReference type="InterPro" id="IPR008928">
    <property type="entry name" value="6-hairpin_glycosidase_sf"/>
</dbReference>
<dbReference type="SUPFAM" id="SSF48208">
    <property type="entry name" value="Six-hairpin glycosidases"/>
    <property type="match status" value="1"/>
</dbReference>
<evidence type="ECO:0000313" key="5">
    <source>
        <dbReference type="EMBL" id="KKN89223.1"/>
    </source>
</evidence>
<evidence type="ECO:0000256" key="3">
    <source>
        <dbReference type="ARBA" id="ARBA00023295"/>
    </source>
</evidence>
<dbReference type="AlphaFoldDB" id="A0A0F9XBW1"/>
<comment type="similarity">
    <text evidence="1">Belongs to the glycosyl hydrolase 63 family.</text>
</comment>
<gene>
    <name evidence="5" type="ORF">LCGC14_0240390</name>
</gene>
<dbReference type="InterPro" id="IPR054491">
    <property type="entry name" value="MGH1-like_GH"/>
</dbReference>
<sequence>MLLRTGFKHRKKTFTTHNECFNIVRIGNNTQRAPNMTTINSGKIDSATASSLADLATKTLIANDLGGYTVPTHGLYPFQWNWDSAITALGWMKSDESRAWQEIDVLFSGQWDDGMVPHILFHKDSDTYFPGPDVWGSDKKIKSTSISQPPVVATVMKEMLASAKDKTLAEQKVKALFSQVVDCHLWWYNDRDPEKTGLVVTYHPWESGMDNSPSWDDALHAVPCVDWEYTRRDTSHVDSSQRPHKSEYDRFLYLVDFFKRNNFDSKVIYETSPYKMNDLGIIAILHRATKDLLKMGEQLGLNDARTDYLAQRLQITEQAINTLWCEQSQYFYCRDVLTNSLAKVKTSAALLTVYAGLTSDEQTKIINTATEDFIESSQFSVASTHPKEEKYEPQRYWRGPIWLHINWMIAIGLKEAGFVTTAEKIQDDTRNLVVKSGYYEYFNPETGAGCGGKDFSWTAAIALHWLLD</sequence>
<keyword evidence="2" id="KW-0378">Hydrolase</keyword>
<dbReference type="PANTHER" id="PTHR10412:SF11">
    <property type="entry name" value="MANNOSYL-OLIGOSACCHARIDE GLUCOSIDASE"/>
    <property type="match status" value="1"/>
</dbReference>
<dbReference type="PANTHER" id="PTHR10412">
    <property type="entry name" value="MANNOSYL-OLIGOSACCHARIDE GLUCOSIDASE"/>
    <property type="match status" value="1"/>
</dbReference>
<dbReference type="GO" id="GO:0006487">
    <property type="term" value="P:protein N-linked glycosylation"/>
    <property type="evidence" value="ECO:0007669"/>
    <property type="project" value="TreeGrafter"/>
</dbReference>
<dbReference type="GO" id="GO:0009311">
    <property type="term" value="P:oligosaccharide metabolic process"/>
    <property type="evidence" value="ECO:0007669"/>
    <property type="project" value="InterPro"/>
</dbReference>
<dbReference type="InterPro" id="IPR004888">
    <property type="entry name" value="Glycoside_hydrolase_63"/>
</dbReference>
<proteinExistence type="inferred from homology"/>
<evidence type="ECO:0000256" key="1">
    <source>
        <dbReference type="ARBA" id="ARBA00010833"/>
    </source>
</evidence>
<keyword evidence="3" id="KW-0326">Glycosidase</keyword>
<evidence type="ECO:0000256" key="2">
    <source>
        <dbReference type="ARBA" id="ARBA00022801"/>
    </source>
</evidence>
<evidence type="ECO:0000259" key="4">
    <source>
        <dbReference type="Pfam" id="PF22422"/>
    </source>
</evidence>
<protein>
    <recommendedName>
        <fullName evidence="4">Mannosylglycerate hydrolase MGH1-like glycoside hydrolase domain-containing protein</fullName>
    </recommendedName>
</protein>
<dbReference type="GO" id="GO:0005789">
    <property type="term" value="C:endoplasmic reticulum membrane"/>
    <property type="evidence" value="ECO:0007669"/>
    <property type="project" value="TreeGrafter"/>
</dbReference>
<feature type="domain" description="Mannosylglycerate hydrolase MGH1-like glycoside hydrolase" evidence="4">
    <location>
        <begin position="76"/>
        <end position="458"/>
    </location>
</feature>
<dbReference type="Pfam" id="PF22422">
    <property type="entry name" value="MGH1-like_GH"/>
    <property type="match status" value="1"/>
</dbReference>
<dbReference type="GO" id="GO:0004573">
    <property type="term" value="F:Glc3Man9GlcNAc2 oligosaccharide glucosidase activity"/>
    <property type="evidence" value="ECO:0007669"/>
    <property type="project" value="InterPro"/>
</dbReference>
<name>A0A0F9XBW1_9ZZZZ</name>
<dbReference type="InterPro" id="IPR012341">
    <property type="entry name" value="6hp_glycosidase-like_sf"/>
</dbReference>
<organism evidence="5">
    <name type="scientific">marine sediment metagenome</name>
    <dbReference type="NCBI Taxonomy" id="412755"/>
    <lineage>
        <taxon>unclassified sequences</taxon>
        <taxon>metagenomes</taxon>
        <taxon>ecological metagenomes</taxon>
    </lineage>
</organism>
<dbReference type="EMBL" id="LAZR01000121">
    <property type="protein sequence ID" value="KKN89223.1"/>
    <property type="molecule type" value="Genomic_DNA"/>
</dbReference>
<reference evidence="5" key="1">
    <citation type="journal article" date="2015" name="Nature">
        <title>Complex archaea that bridge the gap between prokaryotes and eukaryotes.</title>
        <authorList>
            <person name="Spang A."/>
            <person name="Saw J.H."/>
            <person name="Jorgensen S.L."/>
            <person name="Zaremba-Niedzwiedzka K."/>
            <person name="Martijn J."/>
            <person name="Lind A.E."/>
            <person name="van Eijk R."/>
            <person name="Schleper C."/>
            <person name="Guy L."/>
            <person name="Ettema T.J."/>
        </authorList>
    </citation>
    <scope>NUCLEOTIDE SEQUENCE</scope>
</reference>
<accession>A0A0F9XBW1</accession>
<dbReference type="Gene3D" id="1.50.10.10">
    <property type="match status" value="1"/>
</dbReference>